<dbReference type="Proteomes" id="UP000276834">
    <property type="component" value="Unassembled WGS sequence"/>
</dbReference>
<name>A0A3L8SN88_CHLGU</name>
<evidence type="ECO:0000256" key="1">
    <source>
        <dbReference type="SAM" id="MobiDB-lite"/>
    </source>
</evidence>
<dbReference type="EMBL" id="QUSF01000011">
    <property type="protein sequence ID" value="RLW05208.1"/>
    <property type="molecule type" value="Genomic_DNA"/>
</dbReference>
<feature type="region of interest" description="Disordered" evidence="1">
    <location>
        <begin position="51"/>
        <end position="86"/>
    </location>
</feature>
<proteinExistence type="predicted"/>
<sequence>MRVWEHGSRQSPARTARVWAGAVPQLLPGAGEVVLVWRARCGAKHSLPERASVGCLEESRKKDLNTSQTRSPQTSVPDQGSIQLPQVDELLLNHQPESLEDAESGARVEEKIVYL</sequence>
<feature type="compositionally biased region" description="Polar residues" evidence="1">
    <location>
        <begin position="65"/>
        <end position="84"/>
    </location>
</feature>
<comment type="caution">
    <text evidence="2">The sequence shown here is derived from an EMBL/GenBank/DDBJ whole genome shotgun (WGS) entry which is preliminary data.</text>
</comment>
<evidence type="ECO:0000313" key="2">
    <source>
        <dbReference type="EMBL" id="RLW05208.1"/>
    </source>
</evidence>
<organism evidence="2 3">
    <name type="scientific">Chloebia gouldiae</name>
    <name type="common">Gouldian finch</name>
    <name type="synonym">Erythrura gouldiae</name>
    <dbReference type="NCBI Taxonomy" id="44316"/>
    <lineage>
        <taxon>Eukaryota</taxon>
        <taxon>Metazoa</taxon>
        <taxon>Chordata</taxon>
        <taxon>Craniata</taxon>
        <taxon>Vertebrata</taxon>
        <taxon>Euteleostomi</taxon>
        <taxon>Archelosauria</taxon>
        <taxon>Archosauria</taxon>
        <taxon>Dinosauria</taxon>
        <taxon>Saurischia</taxon>
        <taxon>Theropoda</taxon>
        <taxon>Coelurosauria</taxon>
        <taxon>Aves</taxon>
        <taxon>Neognathae</taxon>
        <taxon>Neoaves</taxon>
        <taxon>Telluraves</taxon>
        <taxon>Australaves</taxon>
        <taxon>Passeriformes</taxon>
        <taxon>Passeroidea</taxon>
        <taxon>Passeridae</taxon>
        <taxon>Chloebia</taxon>
    </lineage>
</organism>
<dbReference type="AlphaFoldDB" id="A0A3L8SN88"/>
<gene>
    <name evidence="2" type="ORF">DV515_00005215</name>
</gene>
<keyword evidence="3" id="KW-1185">Reference proteome</keyword>
<accession>A0A3L8SN88</accession>
<evidence type="ECO:0000313" key="3">
    <source>
        <dbReference type="Proteomes" id="UP000276834"/>
    </source>
</evidence>
<protein>
    <submittedName>
        <fullName evidence="2">Uncharacterized protein</fullName>
    </submittedName>
</protein>
<reference evidence="2 3" key="1">
    <citation type="journal article" date="2018" name="Proc. R. Soc. B">
        <title>A non-coding region near Follistatin controls head colour polymorphism in the Gouldian finch.</title>
        <authorList>
            <person name="Toomey M.B."/>
            <person name="Marques C.I."/>
            <person name="Andrade P."/>
            <person name="Araujo P.M."/>
            <person name="Sabatino S."/>
            <person name="Gazda M.A."/>
            <person name="Afonso S."/>
            <person name="Lopes R.J."/>
            <person name="Corbo J.C."/>
            <person name="Carneiro M."/>
        </authorList>
    </citation>
    <scope>NUCLEOTIDE SEQUENCE [LARGE SCALE GENOMIC DNA]</scope>
    <source>
        <strain evidence="2">Red01</strain>
        <tissue evidence="2">Muscle</tissue>
    </source>
</reference>